<dbReference type="Proteomes" id="UP000070700">
    <property type="component" value="Unassembled WGS sequence"/>
</dbReference>
<gene>
    <name evidence="3" type="ORF">LY89DRAFT_706092</name>
</gene>
<sequence length="591" mass="65473">MFHSLPNYNLSLLLLILFSQVSRASLDVVQAQVPLRTSFAGTACKQTIFKHSFANSYGVPCVGIYFPPENCTFTTTIFNISVTSKGRQYDRLALLFFGDTEIWRTSTAMPTEEGIYWSYQKEMTVFDALLRTEQKVIFDLSSFYSDLYTGAFNVTLEALYYKDNYVSGLSPPDRIYPISALASAQNISSVMSLPDDNGTVSITFPRNVKTATVSILASGNSAEEFWYTNVPSEYVDTFPGNPGWLYGYSPFREVQLLIDGKLTGVSWPFPLLFTGGVDPGLWRPIVGIDAYDLPTFDIDVTPWLSLLCDGRSHDFGLKVVGFDNSAEDKIETVGENWWVTGAVYIWLDDHGNQTLGGNITTNISPPTFSYHPILTSTTTNGTKTNTSFYFSLTAHRTLAISSTIRTSTGSKQVSWKQNLSFSNIQNMTDLAYNQSLSMLSTGSYSDSFSGTESTYSYPINLYSAYVIAPTTATLSSVFTLIDRSLITKGIDILSSLTGLTLGSESLATRQFGESMYYWNETIVEGTAADTGVTEQWFSYSGHPGLGEDGVRDFSRHLKEVDDAIVTDDERWETMVVPNTKPLPYVEGEPVV</sequence>
<dbReference type="GeneID" id="28827223"/>
<evidence type="ECO:0000313" key="3">
    <source>
        <dbReference type="EMBL" id="KUJ19264.1"/>
    </source>
</evidence>
<dbReference type="Pfam" id="PF25156">
    <property type="entry name" value="PNGase_A_C"/>
    <property type="match status" value="1"/>
</dbReference>
<feature type="signal peptide" evidence="1">
    <location>
        <begin position="1"/>
        <end position="24"/>
    </location>
</feature>
<accession>A0A194XGK3</accession>
<dbReference type="InterPro" id="IPR021102">
    <property type="entry name" value="PNGase_A"/>
</dbReference>
<protein>
    <recommendedName>
        <fullName evidence="2">Peptide N-acetyl-beta-D-glucosaminyl asparaginase amidase A N-terminal domain-containing protein</fullName>
    </recommendedName>
</protein>
<dbReference type="InParanoid" id="A0A194XGK3"/>
<proteinExistence type="predicted"/>
<feature type="chain" id="PRO_5008268217" description="Peptide N-acetyl-beta-D-glucosaminyl asparaginase amidase A N-terminal domain-containing protein" evidence="1">
    <location>
        <begin position="25"/>
        <end position="591"/>
    </location>
</feature>
<evidence type="ECO:0000313" key="4">
    <source>
        <dbReference type="Proteomes" id="UP000070700"/>
    </source>
</evidence>
<reference evidence="3 4" key="1">
    <citation type="submission" date="2015-10" db="EMBL/GenBank/DDBJ databases">
        <title>Full genome of DAOMC 229536 Phialocephala scopiformis, a fungal endophyte of spruce producing the potent anti-insectan compound rugulosin.</title>
        <authorList>
            <consortium name="DOE Joint Genome Institute"/>
            <person name="Walker A.K."/>
            <person name="Frasz S.L."/>
            <person name="Seifert K.A."/>
            <person name="Miller J.D."/>
            <person name="Mondo S.J."/>
            <person name="Labutti K."/>
            <person name="Lipzen A."/>
            <person name="Dockter R."/>
            <person name="Kennedy M."/>
            <person name="Grigoriev I.V."/>
            <person name="Spatafora J.W."/>
        </authorList>
    </citation>
    <scope>NUCLEOTIDE SEQUENCE [LARGE SCALE GENOMIC DNA]</scope>
    <source>
        <strain evidence="3 4">CBS 120377</strain>
    </source>
</reference>
<organism evidence="3 4">
    <name type="scientific">Mollisia scopiformis</name>
    <name type="common">Conifer needle endophyte fungus</name>
    <name type="synonym">Phialocephala scopiformis</name>
    <dbReference type="NCBI Taxonomy" id="149040"/>
    <lineage>
        <taxon>Eukaryota</taxon>
        <taxon>Fungi</taxon>
        <taxon>Dikarya</taxon>
        <taxon>Ascomycota</taxon>
        <taxon>Pezizomycotina</taxon>
        <taxon>Leotiomycetes</taxon>
        <taxon>Helotiales</taxon>
        <taxon>Mollisiaceae</taxon>
        <taxon>Mollisia</taxon>
    </lineage>
</organism>
<evidence type="ECO:0000256" key="1">
    <source>
        <dbReference type="SAM" id="SignalP"/>
    </source>
</evidence>
<dbReference type="RefSeq" id="XP_018073619.1">
    <property type="nucleotide sequence ID" value="XM_018217497.1"/>
</dbReference>
<dbReference type="EMBL" id="KQ947411">
    <property type="protein sequence ID" value="KUJ19264.1"/>
    <property type="molecule type" value="Genomic_DNA"/>
</dbReference>
<dbReference type="Pfam" id="PF12222">
    <property type="entry name" value="PNGaseA"/>
    <property type="match status" value="1"/>
</dbReference>
<evidence type="ECO:0000259" key="2">
    <source>
        <dbReference type="Pfam" id="PF12222"/>
    </source>
</evidence>
<name>A0A194XGK3_MOLSC</name>
<dbReference type="PANTHER" id="PTHR31104">
    <property type="entry name" value="PEPTIDE-N4-(N-ACETYL-BETA-GLUCOSAMINYL)ASPARAGINE AMIDASE A PROTEIN"/>
    <property type="match status" value="1"/>
</dbReference>
<dbReference type="KEGG" id="psco:LY89DRAFT_706092"/>
<dbReference type="AlphaFoldDB" id="A0A194XGK3"/>
<keyword evidence="1" id="KW-0732">Signal</keyword>
<dbReference type="OrthoDB" id="1612078at2759"/>
<keyword evidence="4" id="KW-1185">Reference proteome</keyword>
<dbReference type="InterPro" id="IPR056948">
    <property type="entry name" value="PNGaseA_N"/>
</dbReference>
<feature type="domain" description="Peptide N-acetyl-beta-D-glucosaminyl asparaginase amidase A N-terminal" evidence="2">
    <location>
        <begin position="39"/>
        <end position="358"/>
    </location>
</feature>